<dbReference type="OrthoDB" id="7572916at2"/>
<feature type="compositionally biased region" description="Low complexity" evidence="1">
    <location>
        <begin position="162"/>
        <end position="174"/>
    </location>
</feature>
<feature type="signal peptide" evidence="2">
    <location>
        <begin position="1"/>
        <end position="20"/>
    </location>
</feature>
<dbReference type="EMBL" id="CP003379">
    <property type="protein sequence ID" value="AFL86738.1"/>
    <property type="molecule type" value="Genomic_DNA"/>
</dbReference>
<dbReference type="RefSeq" id="WP_014784307.1">
    <property type="nucleotide sequence ID" value="NC_018014.1"/>
</dbReference>
<gene>
    <name evidence="3" type="ordered locus">Terro_0390</name>
</gene>
<dbReference type="STRING" id="926566.Terro_0390"/>
<organism evidence="3 4">
    <name type="scientific">Terriglobus roseus (strain DSM 18391 / NRRL B-41598 / KBS 63)</name>
    <dbReference type="NCBI Taxonomy" id="926566"/>
    <lineage>
        <taxon>Bacteria</taxon>
        <taxon>Pseudomonadati</taxon>
        <taxon>Acidobacteriota</taxon>
        <taxon>Terriglobia</taxon>
        <taxon>Terriglobales</taxon>
        <taxon>Acidobacteriaceae</taxon>
        <taxon>Terriglobus</taxon>
    </lineage>
</organism>
<dbReference type="AlphaFoldDB" id="I3ZBX0"/>
<name>I3ZBX0_TERRK</name>
<feature type="region of interest" description="Disordered" evidence="1">
    <location>
        <begin position="144"/>
        <end position="191"/>
    </location>
</feature>
<dbReference type="Proteomes" id="UP000006056">
    <property type="component" value="Chromosome"/>
</dbReference>
<keyword evidence="2" id="KW-0732">Signal</keyword>
<evidence type="ECO:0000313" key="4">
    <source>
        <dbReference type="Proteomes" id="UP000006056"/>
    </source>
</evidence>
<sequence length="408" mass="43741">MAVRLSTILFLFTPSLSLLSQVPGRELTGLSATLTVRMEEEGASGVEPLARVQAQVQRWSEALGPIKPGSQPQIKHGAATTVAAWSVQFTNDAGFLHAFVTTAATSAVCHVRAQAGLKAMFSLTGALQRCSTELQSSAREYAKLNGGATPSPASPHRETDTSARSTTSSTRSPTNAPPKPVSADQPPAHPENWERVSEVLFRTSYGGGYGGMMIVQYEPLVLFRDGTYFEAYDTALEDLDLPQERQLRPVHWGTWKANGGTYLLSDNRGRPHDYKLQDGNLFRAFAAEQGGPLHKSYKSVSGGGNSAVGGDVGILVSSKMSFAADGRFNSGQDVGIIGSGNTSGVAIAGGSKKQSGVGSYRLHHHTIELRYPGGRSERRFFAYASHHDPALLDPEMVFLGDTPYINDK</sequence>
<dbReference type="HOGENOM" id="CLU_674267_0_0_0"/>
<proteinExistence type="predicted"/>
<evidence type="ECO:0000256" key="2">
    <source>
        <dbReference type="SAM" id="SignalP"/>
    </source>
</evidence>
<accession>I3ZBX0</accession>
<dbReference type="KEGG" id="trs:Terro_0390"/>
<reference evidence="3 4" key="1">
    <citation type="submission" date="2012-06" db="EMBL/GenBank/DDBJ databases">
        <title>Complete genome of Terriglobus roseus DSM 18391.</title>
        <authorList>
            <consortium name="US DOE Joint Genome Institute (JGI-PGF)"/>
            <person name="Lucas S."/>
            <person name="Copeland A."/>
            <person name="Lapidus A."/>
            <person name="Glavina del Rio T."/>
            <person name="Dalin E."/>
            <person name="Tice H."/>
            <person name="Bruce D."/>
            <person name="Goodwin L."/>
            <person name="Pitluck S."/>
            <person name="Peters L."/>
            <person name="Mikhailova N."/>
            <person name="Munk A.C.C."/>
            <person name="Kyrpides N."/>
            <person name="Mavromatis K."/>
            <person name="Ivanova N."/>
            <person name="Brettin T."/>
            <person name="Detter J.C."/>
            <person name="Han C."/>
            <person name="Larimer F."/>
            <person name="Land M."/>
            <person name="Hauser L."/>
            <person name="Markowitz V."/>
            <person name="Cheng J.-F."/>
            <person name="Hugenholtz P."/>
            <person name="Woyke T."/>
            <person name="Wu D."/>
            <person name="Brambilla E."/>
            <person name="Klenk H.-P."/>
            <person name="Eisen J.A."/>
        </authorList>
    </citation>
    <scope>NUCLEOTIDE SEQUENCE [LARGE SCALE GENOMIC DNA]</scope>
    <source>
        <strain evidence="4">DSM 18391 / NRRL B-41598 / KBS 63</strain>
    </source>
</reference>
<evidence type="ECO:0000313" key="3">
    <source>
        <dbReference type="EMBL" id="AFL86738.1"/>
    </source>
</evidence>
<evidence type="ECO:0000256" key="1">
    <source>
        <dbReference type="SAM" id="MobiDB-lite"/>
    </source>
</evidence>
<protein>
    <submittedName>
        <fullName evidence="3">Uncharacterized protein</fullName>
    </submittedName>
</protein>
<feature type="chain" id="PRO_5003684900" evidence="2">
    <location>
        <begin position="21"/>
        <end position="408"/>
    </location>
</feature>
<keyword evidence="4" id="KW-1185">Reference proteome</keyword>
<dbReference type="eggNOG" id="ENOG5031V9F">
    <property type="taxonomic scope" value="Bacteria"/>
</dbReference>